<dbReference type="GO" id="GO:0097347">
    <property type="term" value="C:TAM protein secretion complex"/>
    <property type="evidence" value="ECO:0007669"/>
    <property type="project" value="TreeGrafter"/>
</dbReference>
<dbReference type="GO" id="GO:0009306">
    <property type="term" value="P:protein secretion"/>
    <property type="evidence" value="ECO:0007669"/>
    <property type="project" value="InterPro"/>
</dbReference>
<organism evidence="7 8">
    <name type="scientific">Gemmatimonas aurantiaca</name>
    <dbReference type="NCBI Taxonomy" id="173480"/>
    <lineage>
        <taxon>Bacteria</taxon>
        <taxon>Pseudomonadati</taxon>
        <taxon>Gemmatimonadota</taxon>
        <taxon>Gemmatimonadia</taxon>
        <taxon>Gemmatimonadales</taxon>
        <taxon>Gemmatimonadaceae</taxon>
        <taxon>Gemmatimonas</taxon>
    </lineage>
</organism>
<evidence type="ECO:0000256" key="1">
    <source>
        <dbReference type="ARBA" id="ARBA00004167"/>
    </source>
</evidence>
<dbReference type="PANTHER" id="PTHR36985">
    <property type="entry name" value="TRANSLOCATION AND ASSEMBLY MODULE SUBUNIT TAMB"/>
    <property type="match status" value="1"/>
</dbReference>
<gene>
    <name evidence="7" type="ORF">DGD08_09380</name>
</gene>
<sequence length="1574" mass="165819">MTSLRSKFSSAKQRRFWWAAALLLSLGAGVVTTYWWLTGTEGGRSWLLAKVIESANGTFDGRGALRIGALREVSRGRIVAEQVALVDTAGVPVVTAERVQASISWSALLRKAIRVNDVVVDSLVMDLRQDAPGTPWNIAHIIAGDTTTKVPSITPGFGDDVRISSVAITGAHITTFAPWEPHPIFTGAARDSIIALRDSTSDLTAASGGRWFERRTIALNRVKAHDIVVVDLLKRPSSLEIDSLSGAISAPPVSIKQAAGRVTWTSDSLMLDLPRVELPASVGSAVGTVAWNQPGAVRYDVLVKADAGLSDLTWVWDVLPTEGRGQATVRMRTLENPDDAEYALSNLDVETGGSRVRGGIAITVRPADLLLHRVDLAFAPLRADLLRRISYDAVPESVKGSLTGRFVAAEGGPLSALKIDLLDARFTDEAVVAGTQGTAVSSVTLRGTVGIGAEPSARDMNVSSLRVDLRSIKPFLPDTLALDGVLTGALQLRSADLARADVPQLALVWTDAASNVSSVRGRLTARYDRDDIEVNTNLAFEPLSMRAIARIDTTIPLQSRLAGRVAVEGTLSALTWRAELAALGEEQAVPTVSEFATAAPVAPSPADSTKAIANTVADVSPRDTAAAWARTVALSGTASIGQRTWRATADGSLHGVDARQWFGRTDIPSTSLRGELHVAGQGPLDTLAAPAAADSGDVRVLTGRAVVQLQQTQSDGQPSFDLVASALLDPRRLVVDSALAHLGGVTFEARGGLSRDSLQSDTLQVSARSDSLDSARPELTRLAGMMMPLDSASAVTLRDIAADTLQGDLSLSGYVVGSFTAADANVALGGRALQVGAIKVGRIFGSLHAEDVFRRPTFEGTATFDEVTGIGAVRIQSATARVTEASPDSGQLVFDVGTETDAQLVAHGAYAIKAGTSTITLDTLRLSYDDITWRSQQPIVVASDSAGLRLQAAELRSTVGGVLAVDADVPSTGDVRGNLRLERFPVGEVATLLAGVQPFNGTLTGTAELRGNRQAPLISWQLTGDSLGVNGYQLPAVNSKGSYAEQRLVAEASLADSLGGALRVTGRIPIDLRIASVEKRLLSDAVEGALIADSLRIQALPVRIDGVSNQRGVLSGRLSLGGTFERPSATGTMILDGAGASLDDLGIAPSEGRIVVRANADSVVLESLRLRSGRSAADTLAARGVLLMPANDPMQVDVRLTANNFEASRQRDGTDLDVSGNVRINGALKRPTVSGSLAVPRANIVVDPLGERVALDLSSQAARELLGVDEVPVAESAAQSLSALGTLIAVENARVELGQEVWVQTPEARVKLGGNLTVAMSDDRLVLDGEITANRGQYRLKVGPVVRGFSIDSGSVRFYPNAELAPTLNINASNTLRVTGGEEVPIHLRISGGYDQPVLTLSSSDPLYSSAPESEIISLLIFGAPTFALDGQSQKVVTDVLLQSVGGAFEGQLQRILPGNFNTVQVSTSGSGETDTKDLLSAQTLLNLNLSISAGKQLGDRTYLRLNTGVCRGSAQNAARASQFWAGIAAEYRIARGWLAQVGVDPGSAPCTQFNIADRPQMQLGFDLFRNWVF</sequence>
<evidence type="ECO:0000256" key="5">
    <source>
        <dbReference type="SAM" id="Phobius"/>
    </source>
</evidence>
<evidence type="ECO:0000259" key="6">
    <source>
        <dbReference type="Pfam" id="PF04357"/>
    </source>
</evidence>
<comment type="caution">
    <text evidence="7">The sequence shown here is derived from an EMBL/GenBank/DDBJ whole genome shotgun (WGS) entry which is preliminary data.</text>
</comment>
<reference evidence="7 8" key="1">
    <citation type="journal article" date="2018" name="Nat. Biotechnol.">
        <title>A standardized bacterial taxonomy based on genome phylogeny substantially revises the tree of life.</title>
        <authorList>
            <person name="Parks D.H."/>
            <person name="Chuvochina M."/>
            <person name="Waite D.W."/>
            <person name="Rinke C."/>
            <person name="Skarshewski A."/>
            <person name="Chaumeil P.A."/>
            <person name="Hugenholtz P."/>
        </authorList>
    </citation>
    <scope>NUCLEOTIDE SEQUENCE [LARGE SCALE GENOMIC DNA]</scope>
    <source>
        <strain evidence="7">UBA8844</strain>
    </source>
</reference>
<accession>A0A3D4VAP2</accession>
<keyword evidence="2 5" id="KW-0812">Transmembrane</keyword>
<dbReference type="EMBL" id="DPIY01000009">
    <property type="protein sequence ID" value="HCT57407.1"/>
    <property type="molecule type" value="Genomic_DNA"/>
</dbReference>
<evidence type="ECO:0000256" key="3">
    <source>
        <dbReference type="ARBA" id="ARBA00022989"/>
    </source>
</evidence>
<evidence type="ECO:0000313" key="7">
    <source>
        <dbReference type="EMBL" id="HCT57407.1"/>
    </source>
</evidence>
<evidence type="ECO:0000313" key="8">
    <source>
        <dbReference type="Proteomes" id="UP000264071"/>
    </source>
</evidence>
<protein>
    <recommendedName>
        <fullName evidence="6">Translocation and assembly module TamB C-terminal domain-containing protein</fullName>
    </recommendedName>
</protein>
<dbReference type="Proteomes" id="UP000264071">
    <property type="component" value="Unassembled WGS sequence"/>
</dbReference>
<feature type="transmembrane region" description="Helical" evidence="5">
    <location>
        <begin position="16"/>
        <end position="37"/>
    </location>
</feature>
<evidence type="ECO:0000256" key="4">
    <source>
        <dbReference type="ARBA" id="ARBA00023136"/>
    </source>
</evidence>
<proteinExistence type="predicted"/>
<dbReference type="GO" id="GO:0005886">
    <property type="term" value="C:plasma membrane"/>
    <property type="evidence" value="ECO:0007669"/>
    <property type="project" value="InterPro"/>
</dbReference>
<name>A0A3D4VAP2_9BACT</name>
<comment type="subcellular location">
    <subcellularLocation>
        <location evidence="1">Membrane</location>
        <topology evidence="1">Single-pass membrane protein</topology>
    </subcellularLocation>
</comment>
<dbReference type="Pfam" id="PF04357">
    <property type="entry name" value="TamB"/>
    <property type="match status" value="1"/>
</dbReference>
<dbReference type="InterPro" id="IPR007452">
    <property type="entry name" value="TamB_C"/>
</dbReference>
<feature type="domain" description="Translocation and assembly module TamB C-terminal" evidence="6">
    <location>
        <begin position="1175"/>
        <end position="1544"/>
    </location>
</feature>
<evidence type="ECO:0000256" key="2">
    <source>
        <dbReference type="ARBA" id="ARBA00022692"/>
    </source>
</evidence>
<dbReference type="PANTHER" id="PTHR36985:SF1">
    <property type="entry name" value="TRANSLOCATION AND ASSEMBLY MODULE SUBUNIT TAMB"/>
    <property type="match status" value="1"/>
</dbReference>
<keyword evidence="3 5" id="KW-1133">Transmembrane helix</keyword>
<keyword evidence="4 5" id="KW-0472">Membrane</keyword>